<organism evidence="1 2">
    <name type="scientific">Psylliodes chrysocephalus</name>
    <dbReference type="NCBI Taxonomy" id="3402493"/>
    <lineage>
        <taxon>Eukaryota</taxon>
        <taxon>Metazoa</taxon>
        <taxon>Ecdysozoa</taxon>
        <taxon>Arthropoda</taxon>
        <taxon>Hexapoda</taxon>
        <taxon>Insecta</taxon>
        <taxon>Pterygota</taxon>
        <taxon>Neoptera</taxon>
        <taxon>Endopterygota</taxon>
        <taxon>Coleoptera</taxon>
        <taxon>Polyphaga</taxon>
        <taxon>Cucujiformia</taxon>
        <taxon>Chrysomeloidea</taxon>
        <taxon>Chrysomelidae</taxon>
        <taxon>Galerucinae</taxon>
        <taxon>Alticini</taxon>
        <taxon>Psylliodes</taxon>
    </lineage>
</organism>
<dbReference type="Proteomes" id="UP001153636">
    <property type="component" value="Chromosome 21"/>
</dbReference>
<evidence type="ECO:0000313" key="2">
    <source>
        <dbReference type="Proteomes" id="UP001153636"/>
    </source>
</evidence>
<keyword evidence="2" id="KW-1185">Reference proteome</keyword>
<dbReference type="PANTHER" id="PTHR33480">
    <property type="entry name" value="SET DOMAIN-CONTAINING PROTEIN-RELATED"/>
    <property type="match status" value="1"/>
</dbReference>
<dbReference type="EMBL" id="OV651833">
    <property type="protein sequence ID" value="CAH1107457.1"/>
    <property type="molecule type" value="Genomic_DNA"/>
</dbReference>
<sequence length="237" mass="27431">MIINLRQTTDSVTEKNPYLFAHPKSDRWVRGDVAIRKFAQKADLEHPKEITSNKLRKQIATVMQILNLNQEETEQFAHFMGHTEKTHNEFYKIPQDVYQTAKVSKLLILMDKGLGDKYKGKSLNDIDINPEVDLAESDDSENDSPITERNLQSTFEPIISQPSTSASVSIAPRKTGRTAWTTAQTKVVINYFENHIKLKQAPKKQECEELLKKHPHLFGNKDWVRIKTYVYNTYRNK</sequence>
<dbReference type="AlphaFoldDB" id="A0A9P0CQ70"/>
<proteinExistence type="predicted"/>
<evidence type="ECO:0000313" key="1">
    <source>
        <dbReference type="EMBL" id="CAH1107457.1"/>
    </source>
</evidence>
<accession>A0A9P0CQ70</accession>
<dbReference type="PANTHER" id="PTHR33480:SF1">
    <property type="entry name" value="TYR RECOMBINASE DOMAIN-CONTAINING PROTEIN"/>
    <property type="match status" value="1"/>
</dbReference>
<name>A0A9P0CQ70_9CUCU</name>
<reference evidence="1" key="1">
    <citation type="submission" date="2022-01" db="EMBL/GenBank/DDBJ databases">
        <authorList>
            <person name="King R."/>
        </authorList>
    </citation>
    <scope>NUCLEOTIDE SEQUENCE</scope>
</reference>
<protein>
    <submittedName>
        <fullName evidence="1">Uncharacterized protein</fullName>
    </submittedName>
</protein>
<gene>
    <name evidence="1" type="ORF">PSYICH_LOCUS8029</name>
</gene>
<dbReference type="OrthoDB" id="6783964at2759"/>